<evidence type="ECO:0000256" key="11">
    <source>
        <dbReference type="ARBA" id="ARBA00023012"/>
    </source>
</evidence>
<accession>A0A1U7CTJ9</accession>
<dbReference type="GO" id="GO:0005524">
    <property type="term" value="F:ATP binding"/>
    <property type="evidence" value="ECO:0007669"/>
    <property type="project" value="UniProtKB-KW"/>
</dbReference>
<dbReference type="InterPro" id="IPR027417">
    <property type="entry name" value="P-loop_NTPase"/>
</dbReference>
<dbReference type="InterPro" id="IPR003018">
    <property type="entry name" value="GAF"/>
</dbReference>
<dbReference type="FunFam" id="3.40.50.300:FF:000483">
    <property type="entry name" value="Sensor histidine kinase KdpD"/>
    <property type="match status" value="1"/>
</dbReference>
<dbReference type="SMART" id="SM00387">
    <property type="entry name" value="HATPase_c"/>
    <property type="match status" value="1"/>
</dbReference>
<dbReference type="PANTHER" id="PTHR45569">
    <property type="entry name" value="SENSOR PROTEIN KDPD"/>
    <property type="match status" value="1"/>
</dbReference>
<feature type="transmembrane region" description="Helical" evidence="14">
    <location>
        <begin position="398"/>
        <end position="417"/>
    </location>
</feature>
<dbReference type="Pfam" id="PF02518">
    <property type="entry name" value="HATPase_c"/>
    <property type="match status" value="1"/>
</dbReference>
<keyword evidence="7" id="KW-0547">Nucleotide-binding</keyword>
<dbReference type="InterPro" id="IPR014729">
    <property type="entry name" value="Rossmann-like_a/b/a_fold"/>
</dbReference>
<dbReference type="KEGG" id="pbor:BSF38_03789"/>
<reference evidence="17" key="1">
    <citation type="submission" date="2016-12" db="EMBL/GenBank/DDBJ databases">
        <title>Comparative genomics of four Isosphaeraceae planctomycetes: a common pool of plasmids and glycoside hydrolase genes.</title>
        <authorList>
            <person name="Ivanova A."/>
        </authorList>
    </citation>
    <scope>NUCLEOTIDE SEQUENCE [LARGE SCALE GENOMIC DNA]</scope>
    <source>
        <strain evidence="17">PX4</strain>
    </source>
</reference>
<dbReference type="GO" id="GO:0005886">
    <property type="term" value="C:plasma membrane"/>
    <property type="evidence" value="ECO:0007669"/>
    <property type="project" value="TreeGrafter"/>
</dbReference>
<evidence type="ECO:0000313" key="16">
    <source>
        <dbReference type="EMBL" id="APW62251.1"/>
    </source>
</evidence>
<protein>
    <recommendedName>
        <fullName evidence="3">histidine kinase</fullName>
        <ecNumber evidence="3">2.7.13.3</ecNumber>
    </recommendedName>
</protein>
<evidence type="ECO:0000256" key="4">
    <source>
        <dbReference type="ARBA" id="ARBA00022553"/>
    </source>
</evidence>
<evidence type="ECO:0000313" key="17">
    <source>
        <dbReference type="Proteomes" id="UP000186309"/>
    </source>
</evidence>
<dbReference type="Pfam" id="PF02702">
    <property type="entry name" value="KdpD"/>
    <property type="match status" value="1"/>
</dbReference>
<dbReference type="Gene3D" id="1.10.287.130">
    <property type="match status" value="1"/>
</dbReference>
<evidence type="ECO:0000256" key="6">
    <source>
        <dbReference type="ARBA" id="ARBA00022692"/>
    </source>
</evidence>
<keyword evidence="9" id="KW-0067">ATP-binding</keyword>
<name>A0A1U7CTJ9_9BACT</name>
<keyword evidence="6 14" id="KW-0812">Transmembrane</keyword>
<dbReference type="GO" id="GO:0000155">
    <property type="term" value="F:phosphorelay sensor kinase activity"/>
    <property type="evidence" value="ECO:0007669"/>
    <property type="project" value="InterPro"/>
</dbReference>
<evidence type="ECO:0000256" key="7">
    <source>
        <dbReference type="ARBA" id="ARBA00022741"/>
    </source>
</evidence>
<comment type="catalytic activity">
    <reaction evidence="1">
        <text>ATP + protein L-histidine = ADP + protein N-phospho-L-histidine.</text>
        <dbReference type="EC" id="2.7.13.3"/>
    </reaction>
</comment>
<evidence type="ECO:0000256" key="13">
    <source>
        <dbReference type="ARBA" id="ARBA00057300"/>
    </source>
</evidence>
<dbReference type="InterPro" id="IPR029016">
    <property type="entry name" value="GAF-like_dom_sf"/>
</dbReference>
<dbReference type="Gene3D" id="3.40.50.300">
    <property type="entry name" value="P-loop containing nucleotide triphosphate hydrolases"/>
    <property type="match status" value="1"/>
</dbReference>
<dbReference type="InterPro" id="IPR025201">
    <property type="entry name" value="KdpD_TM"/>
</dbReference>
<dbReference type="InterPro" id="IPR052023">
    <property type="entry name" value="Histidine_kinase_KdpD"/>
</dbReference>
<dbReference type="InterPro" id="IPR004358">
    <property type="entry name" value="Sig_transdc_His_kin-like_C"/>
</dbReference>
<dbReference type="SUPFAM" id="SSF55874">
    <property type="entry name" value="ATPase domain of HSP90 chaperone/DNA topoisomerase II/histidine kinase"/>
    <property type="match status" value="1"/>
</dbReference>
<evidence type="ECO:0000256" key="10">
    <source>
        <dbReference type="ARBA" id="ARBA00022989"/>
    </source>
</evidence>
<comment type="function">
    <text evidence="13">Member of the two-component regulatory system KdpD/KdpE involved in the regulation of the kdp operon. KdpD may function as a membrane-associated protein kinase that phosphorylates KdpE in response to environmental signals.</text>
</comment>
<keyword evidence="5 16" id="KW-0808">Transferase</keyword>
<feature type="transmembrane region" description="Helical" evidence="14">
    <location>
        <begin position="429"/>
        <end position="455"/>
    </location>
</feature>
<dbReference type="PROSITE" id="PS50109">
    <property type="entry name" value="HIS_KIN"/>
    <property type="match status" value="1"/>
</dbReference>
<dbReference type="Proteomes" id="UP000186309">
    <property type="component" value="Chromosome"/>
</dbReference>
<dbReference type="SUPFAM" id="SSF55781">
    <property type="entry name" value="GAF domain-like"/>
    <property type="match status" value="1"/>
</dbReference>
<dbReference type="InterPro" id="IPR036890">
    <property type="entry name" value="HATPase_C_sf"/>
</dbReference>
<feature type="transmembrane region" description="Helical" evidence="14">
    <location>
        <begin position="475"/>
        <end position="496"/>
    </location>
</feature>
<evidence type="ECO:0000256" key="9">
    <source>
        <dbReference type="ARBA" id="ARBA00022840"/>
    </source>
</evidence>
<dbReference type="Gene3D" id="3.40.50.620">
    <property type="entry name" value="HUPs"/>
    <property type="match status" value="1"/>
</dbReference>
<keyword evidence="12 14" id="KW-0472">Membrane</keyword>
<dbReference type="SUPFAM" id="SSF52402">
    <property type="entry name" value="Adenine nucleotide alpha hydrolases-like"/>
    <property type="match status" value="1"/>
</dbReference>
<evidence type="ECO:0000256" key="2">
    <source>
        <dbReference type="ARBA" id="ARBA00004141"/>
    </source>
</evidence>
<dbReference type="CDD" id="cd00075">
    <property type="entry name" value="HATPase"/>
    <property type="match status" value="1"/>
</dbReference>
<comment type="subcellular location">
    <subcellularLocation>
        <location evidence="2">Membrane</location>
        <topology evidence="2">Multi-pass membrane protein</topology>
    </subcellularLocation>
</comment>
<evidence type="ECO:0000256" key="1">
    <source>
        <dbReference type="ARBA" id="ARBA00000085"/>
    </source>
</evidence>
<dbReference type="SUPFAM" id="SSF52540">
    <property type="entry name" value="P-loop containing nucleoside triphosphate hydrolases"/>
    <property type="match status" value="1"/>
</dbReference>
<organism evidence="16 17">
    <name type="scientific">Paludisphaera borealis</name>
    <dbReference type="NCBI Taxonomy" id="1387353"/>
    <lineage>
        <taxon>Bacteria</taxon>
        <taxon>Pseudomonadati</taxon>
        <taxon>Planctomycetota</taxon>
        <taxon>Planctomycetia</taxon>
        <taxon>Isosphaerales</taxon>
        <taxon>Isosphaeraceae</taxon>
        <taxon>Paludisphaera</taxon>
    </lineage>
</organism>
<evidence type="ECO:0000256" key="3">
    <source>
        <dbReference type="ARBA" id="ARBA00012438"/>
    </source>
</evidence>
<sequence length="896" mass="97031">MREIRPDPDALLAQVESDGEHSTRGRLKIFFGAAPGVGKTYAMLGAAREVAAEGEDVLIGYVEPHARRETLALTLGLDFLPRRSVEHGGTTLEEFDLEGALKRKPKLILVDELAHTNAPGSTHAKRWQDVDQLLDAGINVYTTLNVQHLESLNDVIARITGVVVRETVPDAVFDAAHEVELIDLPPDDLIERLREGKVYIPGQAARAMDNYFKKGNLFALRELALRRTAERVGAQVQGYRQAHAISGTWQSSERLLVCVSPSPLSGRLVRAGRRMASSLNAPWIAVYVETPATVGLGGVDWERLQRHLQLAERLGAQTATLSGVNVIDELLHYARRQNVTKILVGKPQEPRWKELLRGSFVYELTRKCGDIDVYVISGETDGGSPRGRPAAQKTSSRLPYLGSALIIAVCTGVGWLVSMRSASVNVIMVYLIGVVLASLQFGQGPSVLASVLAVAAFDFFFVEPQMNFAVGDTEYLFTFAVMLATGLVISSLMSRVRMQADLARRREQRTSALYSLTKALSGLLTLDDVVRAVVRDAGAACDAQVVVLLPDPSKGLAAHPSPGGFTLSERDLAVARWVHDNRRTAGLGTDTLPSAEALFLPLIDAGQAVGVLGVRPSSPELLNEPERFHLVETLASQAAVALGRLRYAEDAERIKVEVETERMRNTLLSSVSHDLRTPLTAIAGASSALVEAGDAIPSSMRRELLESILEESEALNRLVGNLLDATRLEGGALLPNKDWQSMEELLGVVYGRLARPLHDHPVRSDVPPDLPLFAGDGTLIQQVLQNLLENAAKYSPSGSPIDVKVEVRDEAIVVEVADRGPGLPEGEGERIFEKFRRAPHSLNRTGAGLGLAICRGVVNLHGGRIWAENRPGGGAVFRFSLPLGDAAPMEPEAEAS</sequence>
<dbReference type="SMART" id="SM00388">
    <property type="entry name" value="HisKA"/>
    <property type="match status" value="1"/>
</dbReference>
<evidence type="ECO:0000259" key="15">
    <source>
        <dbReference type="PROSITE" id="PS50109"/>
    </source>
</evidence>
<dbReference type="EMBL" id="CP019082">
    <property type="protein sequence ID" value="APW62251.1"/>
    <property type="molecule type" value="Genomic_DNA"/>
</dbReference>
<dbReference type="Gene3D" id="3.30.450.40">
    <property type="match status" value="1"/>
</dbReference>
<dbReference type="CDD" id="cd01987">
    <property type="entry name" value="USP_KdpD-like"/>
    <property type="match status" value="1"/>
</dbReference>
<dbReference type="CDD" id="cd00082">
    <property type="entry name" value="HisKA"/>
    <property type="match status" value="1"/>
</dbReference>
<dbReference type="InterPro" id="IPR003852">
    <property type="entry name" value="Sig_transdc_His_kinase_KdpD_N"/>
</dbReference>
<dbReference type="STRING" id="1387353.BSF38_03789"/>
<evidence type="ECO:0000256" key="14">
    <source>
        <dbReference type="SAM" id="Phobius"/>
    </source>
</evidence>
<keyword evidence="17" id="KW-1185">Reference proteome</keyword>
<dbReference type="GO" id="GO:0005737">
    <property type="term" value="C:cytoplasm"/>
    <property type="evidence" value="ECO:0007669"/>
    <property type="project" value="UniProtKB-ARBA"/>
</dbReference>
<dbReference type="Gene3D" id="3.30.565.10">
    <property type="entry name" value="Histidine kinase-like ATPase, C-terminal domain"/>
    <property type="match status" value="1"/>
</dbReference>
<dbReference type="Pfam" id="PF13493">
    <property type="entry name" value="DUF4118"/>
    <property type="match status" value="1"/>
</dbReference>
<keyword evidence="8" id="KW-0418">Kinase</keyword>
<feature type="domain" description="Histidine kinase" evidence="15">
    <location>
        <begin position="670"/>
        <end position="885"/>
    </location>
</feature>
<dbReference type="Gene3D" id="1.20.120.620">
    <property type="entry name" value="Backbone structure of the membrane domain of e. Coli histidine kinase receptor kdpd"/>
    <property type="match status" value="1"/>
</dbReference>
<dbReference type="InterPro" id="IPR003661">
    <property type="entry name" value="HisK_dim/P_dom"/>
</dbReference>
<keyword evidence="4" id="KW-0597">Phosphoprotein</keyword>
<dbReference type="OrthoDB" id="9806130at2"/>
<dbReference type="Pfam" id="PF00512">
    <property type="entry name" value="HisKA"/>
    <property type="match status" value="1"/>
</dbReference>
<dbReference type="InterPro" id="IPR003594">
    <property type="entry name" value="HATPase_dom"/>
</dbReference>
<evidence type="ECO:0000256" key="5">
    <source>
        <dbReference type="ARBA" id="ARBA00022679"/>
    </source>
</evidence>
<evidence type="ECO:0000256" key="8">
    <source>
        <dbReference type="ARBA" id="ARBA00022777"/>
    </source>
</evidence>
<dbReference type="InterPro" id="IPR038318">
    <property type="entry name" value="KdpD_sf"/>
</dbReference>
<dbReference type="EC" id="2.7.13.3" evidence="3"/>
<dbReference type="FunFam" id="3.30.565.10:FF:000042">
    <property type="entry name" value="Two-component sensor histidine kinase KdpD"/>
    <property type="match status" value="1"/>
</dbReference>
<dbReference type="SUPFAM" id="SSF47384">
    <property type="entry name" value="Homodimeric domain of signal transducing histidine kinase"/>
    <property type="match status" value="1"/>
</dbReference>
<dbReference type="PRINTS" id="PR00344">
    <property type="entry name" value="BCTRLSENSOR"/>
</dbReference>
<evidence type="ECO:0000256" key="12">
    <source>
        <dbReference type="ARBA" id="ARBA00023136"/>
    </source>
</evidence>
<gene>
    <name evidence="16" type="primary">kdpD_2</name>
    <name evidence="16" type="ORF">BSF38_03789</name>
</gene>
<dbReference type="AlphaFoldDB" id="A0A1U7CTJ9"/>
<dbReference type="InterPro" id="IPR036097">
    <property type="entry name" value="HisK_dim/P_sf"/>
</dbReference>
<keyword evidence="11" id="KW-0902">Two-component regulatory system</keyword>
<dbReference type="InterPro" id="IPR005467">
    <property type="entry name" value="His_kinase_dom"/>
</dbReference>
<dbReference type="PANTHER" id="PTHR45569:SF1">
    <property type="entry name" value="SENSOR PROTEIN KDPD"/>
    <property type="match status" value="1"/>
</dbReference>
<keyword evidence="10 14" id="KW-1133">Transmembrane helix</keyword>
<dbReference type="Pfam" id="PF13492">
    <property type="entry name" value="GAF_3"/>
    <property type="match status" value="1"/>
</dbReference>
<dbReference type="RefSeq" id="WP_076348222.1">
    <property type="nucleotide sequence ID" value="NZ_CP019082.1"/>
</dbReference>
<dbReference type="GO" id="GO:0042802">
    <property type="term" value="F:identical protein binding"/>
    <property type="evidence" value="ECO:0007669"/>
    <property type="project" value="UniProtKB-ARBA"/>
</dbReference>
<proteinExistence type="predicted"/>